<keyword evidence="3" id="KW-1185">Reference proteome</keyword>
<reference evidence="2 3" key="1">
    <citation type="submission" date="2016-09" db="EMBL/GenBank/DDBJ databases">
        <title>Bacillus aquimaris SAMM genome sequence reveals colonization and biosurfactant production capacities.</title>
        <authorList>
            <person name="Waghmode S.R."/>
            <person name="Suryavanshi M.V."/>
        </authorList>
    </citation>
    <scope>NUCLEOTIDE SEQUENCE [LARGE SCALE GENOMIC DNA]</scope>
    <source>
        <strain evidence="2 3">SAMM</strain>
    </source>
</reference>
<organism evidence="2 3">
    <name type="scientific">Rossellomorea aquimaris</name>
    <dbReference type="NCBI Taxonomy" id="189382"/>
    <lineage>
        <taxon>Bacteria</taxon>
        <taxon>Bacillati</taxon>
        <taxon>Bacillota</taxon>
        <taxon>Bacilli</taxon>
        <taxon>Bacillales</taxon>
        <taxon>Bacillaceae</taxon>
        <taxon>Rossellomorea</taxon>
    </lineage>
</organism>
<dbReference type="InterPro" id="IPR025659">
    <property type="entry name" value="Tubby-like_C"/>
</dbReference>
<dbReference type="Pfam" id="PF04525">
    <property type="entry name" value="LOR"/>
    <property type="match status" value="1"/>
</dbReference>
<evidence type="ECO:0000313" key="3">
    <source>
        <dbReference type="Proteomes" id="UP000182062"/>
    </source>
</evidence>
<sequence>MFEQNNQIFLQKDTVSIRKKYTISSDKKIIGTVEETMESSKNIGRQLLNLIGLNSAASIEMKLMDEKENTIGIIKKKPGFYKDFLLYSEHGDHLATITSEVKVNSPRLTVYDVNGMKIIEATGGYGATDFQVIDQQEGRLVSTIKRRSMVYSTVKENLINDDGYYIDCTAAEGVFNFYLIAMGIVVDYYFFQH</sequence>
<keyword evidence="1" id="KW-0812">Transmembrane</keyword>
<dbReference type="AlphaFoldDB" id="A0A1J6WRV9"/>
<feature type="transmembrane region" description="Helical" evidence="1">
    <location>
        <begin position="173"/>
        <end position="191"/>
    </location>
</feature>
<evidence type="ECO:0000313" key="2">
    <source>
        <dbReference type="EMBL" id="OIU68569.1"/>
    </source>
</evidence>
<protein>
    <submittedName>
        <fullName evidence="2">Uncharacterized protein</fullName>
    </submittedName>
</protein>
<name>A0A1J6WRV9_9BACI</name>
<keyword evidence="1" id="KW-1133">Transmembrane helix</keyword>
<comment type="caution">
    <text evidence="2">The sequence shown here is derived from an EMBL/GenBank/DDBJ whole genome shotgun (WGS) entry which is preliminary data.</text>
</comment>
<dbReference type="InterPro" id="IPR007612">
    <property type="entry name" value="LOR"/>
</dbReference>
<dbReference type="SUPFAM" id="SSF54518">
    <property type="entry name" value="Tubby C-terminal domain-like"/>
    <property type="match status" value="1"/>
</dbReference>
<proteinExistence type="predicted"/>
<dbReference type="EMBL" id="MINN01000128">
    <property type="protein sequence ID" value="OIU68569.1"/>
    <property type="molecule type" value="Genomic_DNA"/>
</dbReference>
<gene>
    <name evidence="2" type="ORF">BHE18_16715</name>
</gene>
<evidence type="ECO:0000256" key="1">
    <source>
        <dbReference type="SAM" id="Phobius"/>
    </source>
</evidence>
<accession>A0A1J6WRV9</accession>
<dbReference type="RefSeq" id="WP_071619997.1">
    <property type="nucleotide sequence ID" value="NZ_MINN01000128.1"/>
</dbReference>
<keyword evidence="1" id="KW-0472">Membrane</keyword>
<dbReference type="Proteomes" id="UP000182062">
    <property type="component" value="Unassembled WGS sequence"/>
</dbReference>
<dbReference type="OrthoDB" id="2968329at2"/>